<dbReference type="AlphaFoldDB" id="A0A4Q2EGY2"/>
<evidence type="ECO:0000313" key="2">
    <source>
        <dbReference type="Proteomes" id="UP000290624"/>
    </source>
</evidence>
<name>A0A4Q2EGY2_9ACTN</name>
<dbReference type="EMBL" id="PPCV01000003">
    <property type="protein sequence ID" value="RXW32817.1"/>
    <property type="molecule type" value="Genomic_DNA"/>
</dbReference>
<organism evidence="1 2">
    <name type="scientific">Propioniciclava flava</name>
    <dbReference type="NCBI Taxonomy" id="2072026"/>
    <lineage>
        <taxon>Bacteria</taxon>
        <taxon>Bacillati</taxon>
        <taxon>Actinomycetota</taxon>
        <taxon>Actinomycetes</taxon>
        <taxon>Propionibacteriales</taxon>
        <taxon>Propionibacteriaceae</taxon>
        <taxon>Propioniciclava</taxon>
    </lineage>
</organism>
<dbReference type="Proteomes" id="UP000290624">
    <property type="component" value="Unassembled WGS sequence"/>
</dbReference>
<comment type="caution">
    <text evidence="1">The sequence shown here is derived from an EMBL/GenBank/DDBJ whole genome shotgun (WGS) entry which is preliminary data.</text>
</comment>
<accession>A0A4Q2EGY2</accession>
<dbReference type="OrthoDB" id="5000691at2"/>
<reference evidence="1 2" key="1">
    <citation type="submission" date="2018-01" db="EMBL/GenBank/DDBJ databases">
        <title>Lactibacter flavus gen. nov., sp. nov., a novel bacterium of the family Propionibacteriaceae isolated from raw milk and dairy products.</title>
        <authorList>
            <person name="Wenning M."/>
            <person name="Breitenwieser F."/>
            <person name="Huptas C."/>
            <person name="von Neubeck M."/>
            <person name="Busse H.-J."/>
            <person name="Scherer S."/>
        </authorList>
    </citation>
    <scope>NUCLEOTIDE SEQUENCE [LARGE SCALE GENOMIC DNA]</scope>
    <source>
        <strain evidence="1 2">VG341</strain>
    </source>
</reference>
<proteinExistence type="predicted"/>
<keyword evidence="2" id="KW-1185">Reference proteome</keyword>
<protein>
    <recommendedName>
        <fullName evidence="3">FHA domain-containing protein</fullName>
    </recommendedName>
</protein>
<evidence type="ECO:0008006" key="3">
    <source>
        <dbReference type="Google" id="ProtNLM"/>
    </source>
</evidence>
<sequence length="239" mass="25539">MTPLVVDFAGELYEPDPAVVFEIGRSGDLEIDDNPYLHRRFIEIVAADGMWWVANVGSRLAAHLTDRHGVLRTTLASGARAPLVFPETLLTFTAGSSSYEILLSTQGTPAVPSRSDDGHGDTTIAPPALTESQKLAVIALAEPLLKRVGTGASQVPSAVEAAARLGWPQTRFNRKLDNVCDKLDRAGVSGLRGGPGNNAANRRVQLVEYAVSTLLVTSADLPLLQAEARANHEQKGEPR</sequence>
<evidence type="ECO:0000313" key="1">
    <source>
        <dbReference type="EMBL" id="RXW32817.1"/>
    </source>
</evidence>
<gene>
    <name evidence="1" type="ORF">C1706_06185</name>
</gene>